<sequence>MASNQILSLIGWYVLPDLVTGYVQSTLYAIFIRAGDPKPQRGTPRFARDRRYIHIAVLVAYLLYTIYEADHQIQQAGDFYRLLGVPHNATEKAIQSKFRRLTVQYHPDKMAPGADKSSVEDMYVQLKLAKDTLADPAKRFAYDRLGPTILSWQKSKVIKDFIFTGLQHSGGYYIGSIGILVILAFLGYLRQAMFWRYLIMVSLFVNEATIVTRPQFPVLLTRVVNPIAEFTGLRQPYLPFQMIELLRALIVTFFIALSQLGPLLKDPRQAALEEVGKDGALSEQVVNRLEAVTKATDAEVARLMALELTPFTEQQGAGSDLRTGLKDWLVQNTIRADPEVKSAIETMLRRRRAEGKNNLGIGEAQRATTG</sequence>
<dbReference type="SMART" id="SM00271">
    <property type="entry name" value="DnaJ"/>
    <property type="match status" value="1"/>
</dbReference>
<reference evidence="8 9" key="1">
    <citation type="submission" date="2021-01" db="EMBL/GenBank/DDBJ databases">
        <title>Cercospora kikuchii MAFF 305040 whole genome shotgun sequence.</title>
        <authorList>
            <person name="Kashiwa T."/>
            <person name="Suzuki T."/>
        </authorList>
    </citation>
    <scope>NUCLEOTIDE SEQUENCE [LARGE SCALE GENOMIC DNA]</scope>
    <source>
        <strain evidence="8 9">MAFF 305040</strain>
    </source>
</reference>
<feature type="transmembrane region" description="Helical" evidence="6">
    <location>
        <begin position="170"/>
        <end position="189"/>
    </location>
</feature>
<keyword evidence="4" id="KW-0143">Chaperone</keyword>
<name>A0A9P3FHA3_9PEZI</name>
<dbReference type="GO" id="GO:0000390">
    <property type="term" value="P:spliceosomal complex disassembly"/>
    <property type="evidence" value="ECO:0007669"/>
    <property type="project" value="TreeGrafter"/>
</dbReference>
<protein>
    <recommendedName>
        <fullName evidence="7">J domain-containing protein</fullName>
    </recommendedName>
</protein>
<feature type="transmembrane region" description="Helical" evidence="6">
    <location>
        <begin position="52"/>
        <end position="67"/>
    </location>
</feature>
<feature type="domain" description="J" evidence="7">
    <location>
        <begin position="78"/>
        <end position="146"/>
    </location>
</feature>
<evidence type="ECO:0000256" key="3">
    <source>
        <dbReference type="ARBA" id="ARBA00022490"/>
    </source>
</evidence>
<dbReference type="InterPro" id="IPR001623">
    <property type="entry name" value="DnaJ_domain"/>
</dbReference>
<dbReference type="GO" id="GO:0005681">
    <property type="term" value="C:spliceosomal complex"/>
    <property type="evidence" value="ECO:0007669"/>
    <property type="project" value="TreeGrafter"/>
</dbReference>
<dbReference type="Proteomes" id="UP000825890">
    <property type="component" value="Unassembled WGS sequence"/>
</dbReference>
<dbReference type="Gene3D" id="1.10.287.110">
    <property type="entry name" value="DnaJ domain"/>
    <property type="match status" value="1"/>
</dbReference>
<dbReference type="OrthoDB" id="436519at2759"/>
<gene>
    <name evidence="8" type="ORF">CKM354_000593300</name>
</gene>
<evidence type="ECO:0000259" key="7">
    <source>
        <dbReference type="PROSITE" id="PS50076"/>
    </source>
</evidence>
<organism evidence="8 9">
    <name type="scientific">Cercospora kikuchii</name>
    <dbReference type="NCBI Taxonomy" id="84275"/>
    <lineage>
        <taxon>Eukaryota</taxon>
        <taxon>Fungi</taxon>
        <taxon>Dikarya</taxon>
        <taxon>Ascomycota</taxon>
        <taxon>Pezizomycotina</taxon>
        <taxon>Dothideomycetes</taxon>
        <taxon>Dothideomycetidae</taxon>
        <taxon>Mycosphaerellales</taxon>
        <taxon>Mycosphaerellaceae</taxon>
        <taxon>Cercospora</taxon>
    </lineage>
</organism>
<evidence type="ECO:0000256" key="6">
    <source>
        <dbReference type="SAM" id="Phobius"/>
    </source>
</evidence>
<dbReference type="InterPro" id="IPR036869">
    <property type="entry name" value="J_dom_sf"/>
</dbReference>
<comment type="subcellular location">
    <subcellularLocation>
        <location evidence="2">Cytoplasm</location>
    </subcellularLocation>
    <subcellularLocation>
        <location evidence="1">Nucleus</location>
    </subcellularLocation>
</comment>
<feature type="transmembrane region" description="Helical" evidence="6">
    <location>
        <begin position="6"/>
        <end position="31"/>
    </location>
</feature>
<comment type="caution">
    <text evidence="8">The sequence shown here is derived from an EMBL/GenBank/DDBJ whole genome shotgun (WGS) entry which is preliminary data.</text>
</comment>
<dbReference type="Pfam" id="PF00226">
    <property type="entry name" value="DnaJ"/>
    <property type="match status" value="1"/>
</dbReference>
<dbReference type="GO" id="GO:0005737">
    <property type="term" value="C:cytoplasm"/>
    <property type="evidence" value="ECO:0007669"/>
    <property type="project" value="UniProtKB-SubCell"/>
</dbReference>
<keyword evidence="9" id="KW-1185">Reference proteome</keyword>
<evidence type="ECO:0000256" key="2">
    <source>
        <dbReference type="ARBA" id="ARBA00004496"/>
    </source>
</evidence>
<keyword evidence="6" id="KW-0472">Membrane</keyword>
<evidence type="ECO:0000256" key="5">
    <source>
        <dbReference type="ARBA" id="ARBA00023242"/>
    </source>
</evidence>
<dbReference type="CDD" id="cd06257">
    <property type="entry name" value="DnaJ"/>
    <property type="match status" value="1"/>
</dbReference>
<dbReference type="PANTHER" id="PTHR44313:SF1">
    <property type="entry name" value="DNAJ HOMOLOG SUBFAMILY C MEMBER 17"/>
    <property type="match status" value="1"/>
</dbReference>
<dbReference type="PANTHER" id="PTHR44313">
    <property type="entry name" value="DNAJ HOMOLOG SUBFAMILY C MEMBER 17"/>
    <property type="match status" value="1"/>
</dbReference>
<dbReference type="RefSeq" id="XP_044657161.1">
    <property type="nucleotide sequence ID" value="XM_044801226.1"/>
</dbReference>
<dbReference type="PRINTS" id="PR00625">
    <property type="entry name" value="JDOMAIN"/>
</dbReference>
<evidence type="ECO:0000256" key="1">
    <source>
        <dbReference type="ARBA" id="ARBA00004123"/>
    </source>
</evidence>
<evidence type="ECO:0000256" key="4">
    <source>
        <dbReference type="ARBA" id="ARBA00023186"/>
    </source>
</evidence>
<proteinExistence type="predicted"/>
<keyword evidence="3" id="KW-0963">Cytoplasm</keyword>
<dbReference type="SUPFAM" id="SSF46565">
    <property type="entry name" value="Chaperone J-domain"/>
    <property type="match status" value="1"/>
</dbReference>
<dbReference type="EMBL" id="BOLY01000003">
    <property type="protein sequence ID" value="GIZ42674.1"/>
    <property type="molecule type" value="Genomic_DNA"/>
</dbReference>
<keyword evidence="6" id="KW-1133">Transmembrane helix</keyword>
<dbReference type="AlphaFoldDB" id="A0A9P3FHA3"/>
<evidence type="ECO:0000313" key="9">
    <source>
        <dbReference type="Proteomes" id="UP000825890"/>
    </source>
</evidence>
<keyword evidence="5" id="KW-0539">Nucleus</keyword>
<keyword evidence="6" id="KW-0812">Transmembrane</keyword>
<evidence type="ECO:0000313" key="8">
    <source>
        <dbReference type="EMBL" id="GIZ42674.1"/>
    </source>
</evidence>
<dbReference type="InterPro" id="IPR052094">
    <property type="entry name" value="Pre-mRNA-splicing_ERAD"/>
</dbReference>
<dbReference type="PROSITE" id="PS50076">
    <property type="entry name" value="DNAJ_2"/>
    <property type="match status" value="1"/>
</dbReference>
<accession>A0A9P3FHA3</accession>
<dbReference type="GeneID" id="68291508"/>